<dbReference type="InterPro" id="IPR013249">
    <property type="entry name" value="RNA_pol_sigma70_r4_t2"/>
</dbReference>
<comment type="similarity">
    <text evidence="1">Belongs to the sigma-70 factor family. ECF subfamily.</text>
</comment>
<dbReference type="PANTHER" id="PTHR43133:SF8">
    <property type="entry name" value="RNA POLYMERASE SIGMA FACTOR HI_1459-RELATED"/>
    <property type="match status" value="1"/>
</dbReference>
<dbReference type="EMBL" id="JAMZEC010000001">
    <property type="protein sequence ID" value="MCP2347659.1"/>
    <property type="molecule type" value="Genomic_DNA"/>
</dbReference>
<dbReference type="SUPFAM" id="SSF88659">
    <property type="entry name" value="Sigma3 and sigma4 domains of RNA polymerase sigma factors"/>
    <property type="match status" value="1"/>
</dbReference>
<evidence type="ECO:0000313" key="9">
    <source>
        <dbReference type="EMBL" id="MCP2347659.1"/>
    </source>
</evidence>
<evidence type="ECO:0000256" key="1">
    <source>
        <dbReference type="ARBA" id="ARBA00010641"/>
    </source>
</evidence>
<feature type="region of interest" description="Disordered" evidence="6">
    <location>
        <begin position="385"/>
        <end position="413"/>
    </location>
</feature>
<reference evidence="9 10" key="1">
    <citation type="submission" date="2022-06" db="EMBL/GenBank/DDBJ databases">
        <title>Sequencing the genomes of 1000 actinobacteria strains.</title>
        <authorList>
            <person name="Klenk H.-P."/>
        </authorList>
    </citation>
    <scope>NUCLEOTIDE SEQUENCE [LARGE SCALE GENOMIC DNA]</scope>
    <source>
        <strain evidence="9 10">DSM 44170</strain>
    </source>
</reference>
<dbReference type="Gene3D" id="1.10.10.10">
    <property type="entry name" value="Winged helix-like DNA-binding domain superfamily/Winged helix DNA-binding domain"/>
    <property type="match status" value="1"/>
</dbReference>
<evidence type="ECO:0000256" key="4">
    <source>
        <dbReference type="ARBA" id="ARBA00023125"/>
    </source>
</evidence>
<evidence type="ECO:0000259" key="7">
    <source>
        <dbReference type="Pfam" id="PF04542"/>
    </source>
</evidence>
<feature type="compositionally biased region" description="Low complexity" evidence="6">
    <location>
        <begin position="461"/>
        <end position="486"/>
    </location>
</feature>
<gene>
    <name evidence="9" type="ORF">HD595_003781</name>
</gene>
<evidence type="ECO:0000256" key="6">
    <source>
        <dbReference type="SAM" id="MobiDB-lite"/>
    </source>
</evidence>
<protein>
    <submittedName>
        <fullName evidence="9">RNA polymerase sigma factor (Sigma-70 family)</fullName>
    </submittedName>
</protein>
<dbReference type="InterPro" id="IPR036388">
    <property type="entry name" value="WH-like_DNA-bd_sf"/>
</dbReference>
<feature type="compositionally biased region" description="Low complexity" evidence="6">
    <location>
        <begin position="90"/>
        <end position="99"/>
    </location>
</feature>
<evidence type="ECO:0000313" key="10">
    <source>
        <dbReference type="Proteomes" id="UP001320766"/>
    </source>
</evidence>
<evidence type="ECO:0000256" key="2">
    <source>
        <dbReference type="ARBA" id="ARBA00023015"/>
    </source>
</evidence>
<dbReference type="Pfam" id="PF08281">
    <property type="entry name" value="Sigma70_r4_2"/>
    <property type="match status" value="1"/>
</dbReference>
<dbReference type="PANTHER" id="PTHR43133">
    <property type="entry name" value="RNA POLYMERASE ECF-TYPE SIGMA FACTO"/>
    <property type="match status" value="1"/>
</dbReference>
<dbReference type="Proteomes" id="UP001320766">
    <property type="component" value="Unassembled WGS sequence"/>
</dbReference>
<name>A0ABT1K3N4_9ACTN</name>
<keyword evidence="4" id="KW-0238">DNA-binding</keyword>
<evidence type="ECO:0000256" key="5">
    <source>
        <dbReference type="ARBA" id="ARBA00023163"/>
    </source>
</evidence>
<dbReference type="SUPFAM" id="SSF88946">
    <property type="entry name" value="Sigma2 domain of RNA polymerase sigma factors"/>
    <property type="match status" value="1"/>
</dbReference>
<feature type="compositionally biased region" description="Pro residues" evidence="6">
    <location>
        <begin position="556"/>
        <end position="585"/>
    </location>
</feature>
<comment type="caution">
    <text evidence="9">The sequence shown here is derived from an EMBL/GenBank/DDBJ whole genome shotgun (WGS) entry which is preliminary data.</text>
</comment>
<dbReference type="InterPro" id="IPR013325">
    <property type="entry name" value="RNA_pol_sigma_r2"/>
</dbReference>
<feature type="domain" description="RNA polymerase sigma-70 region 2" evidence="7">
    <location>
        <begin position="21"/>
        <end position="85"/>
    </location>
</feature>
<keyword evidence="3" id="KW-0731">Sigma factor</keyword>
<feature type="domain" description="RNA polymerase sigma factor 70 region 4 type 2" evidence="8">
    <location>
        <begin position="186"/>
        <end position="235"/>
    </location>
</feature>
<feature type="region of interest" description="Disordered" evidence="6">
    <location>
        <begin position="90"/>
        <end position="150"/>
    </location>
</feature>
<evidence type="ECO:0000256" key="3">
    <source>
        <dbReference type="ARBA" id="ARBA00023082"/>
    </source>
</evidence>
<dbReference type="RefSeq" id="WP_253770794.1">
    <property type="nucleotide sequence ID" value="NZ_BAAAVE010000004.1"/>
</dbReference>
<keyword evidence="2" id="KW-0805">Transcription regulation</keyword>
<sequence>MNDRVLVEALRAGDPDALAALYDAYAEGIYRYCWSLLPHSDSAQVALRDTLIAAAEHAGSLSDPGRLRTWLYALAHAECLRRRLAAGRPDAAAPADAPGMSVAGPGWPADEPSFPADPSFRADPSLPGEPSFQGEPPFPGEPPFLGEPSFRDEWSFPAQRAFPAEPPAAGEPPGDPADADLRVMAANAVRGLPVADRAVLELTTRHGLTVPEVAAVLGVRQRQVEAARAQARDRLRDAITAEVLARKGPYDCATRARILSGFAGELTPRMREQLVRHLSRCETCAPHRDRPVSESKVFDLVPPVPLPAALRVRVLSCFADPELMPYRRYVARRSGALGPDGFPEPGDRRPRRWPQALAGTLAAVASMVAIAAVFHQFQGDLHQGGGTPAALPATAGPPGARMPWPPAPDGQPVDVKPIVEPIVDSRATFPYGMFHSITPVEPAPTAAIVPTQGVPTQGSLPSSTSATGAPATPSSAPGRPTRDPGTPVTPPPPGTPADPGGREHQSHGPAPTPCPTGKPTAAPTGKPTGKPTGRPTGKPTGDPTGHPVPSQVSSPPADPHPTPVPAPTPPPAATPVPTPEQPPTPSSSATA</sequence>
<dbReference type="InterPro" id="IPR007627">
    <property type="entry name" value="RNA_pol_sigma70_r2"/>
</dbReference>
<proteinExistence type="inferred from homology"/>
<accession>A0ABT1K3N4</accession>
<keyword evidence="5" id="KW-0804">Transcription</keyword>
<dbReference type="InterPro" id="IPR039425">
    <property type="entry name" value="RNA_pol_sigma-70-like"/>
</dbReference>
<dbReference type="Gene3D" id="1.10.1740.10">
    <property type="match status" value="1"/>
</dbReference>
<feature type="region of interest" description="Disordered" evidence="6">
    <location>
        <begin position="449"/>
        <end position="591"/>
    </location>
</feature>
<organism evidence="9 10">
    <name type="scientific">Nonomuraea roseoviolacea subsp. carminata</name>
    <dbReference type="NCBI Taxonomy" id="160689"/>
    <lineage>
        <taxon>Bacteria</taxon>
        <taxon>Bacillati</taxon>
        <taxon>Actinomycetota</taxon>
        <taxon>Actinomycetes</taxon>
        <taxon>Streptosporangiales</taxon>
        <taxon>Streptosporangiaceae</taxon>
        <taxon>Nonomuraea</taxon>
    </lineage>
</organism>
<feature type="compositionally biased region" description="Pro residues" evidence="6">
    <location>
        <begin position="487"/>
        <end position="496"/>
    </location>
</feature>
<keyword evidence="10" id="KW-1185">Reference proteome</keyword>
<dbReference type="Pfam" id="PF04542">
    <property type="entry name" value="Sigma70_r2"/>
    <property type="match status" value="1"/>
</dbReference>
<dbReference type="InterPro" id="IPR013324">
    <property type="entry name" value="RNA_pol_sigma_r3/r4-like"/>
</dbReference>
<feature type="compositionally biased region" description="Low complexity" evidence="6">
    <location>
        <begin position="388"/>
        <end position="402"/>
    </location>
</feature>
<evidence type="ECO:0000259" key="8">
    <source>
        <dbReference type="Pfam" id="PF08281"/>
    </source>
</evidence>